<evidence type="ECO:0000313" key="1">
    <source>
        <dbReference type="EMBL" id="MBB3195643.1"/>
    </source>
</evidence>
<sequence length="126" mass="13510">MTLTEIIATPLRTSPFDVSPLRQYQAQQAQAMRDGPQPSVVLRLSPYVGSTPQQDYTARQWADVTSGEHPIAAPAAPVSAVHTPAHTRATYTPVSGHDITVSVDLGPVLWNRVERGGVGQLIDVTA</sequence>
<dbReference type="RefSeq" id="WP_088451924.1">
    <property type="nucleotide sequence ID" value="NZ_JACHXO010000005.1"/>
</dbReference>
<name>A0ABR6GX04_9BURK</name>
<dbReference type="EMBL" id="JACHXO010000005">
    <property type="protein sequence ID" value="MBB3195643.1"/>
    <property type="molecule type" value="Genomic_DNA"/>
</dbReference>
<keyword evidence="2" id="KW-1185">Reference proteome</keyword>
<dbReference type="Proteomes" id="UP000574369">
    <property type="component" value="Unassembled WGS sequence"/>
</dbReference>
<protein>
    <submittedName>
        <fullName evidence="1">Uncharacterized protein</fullName>
    </submittedName>
</protein>
<accession>A0ABR6GX04</accession>
<proteinExistence type="predicted"/>
<reference evidence="1 2" key="1">
    <citation type="submission" date="2020-08" db="EMBL/GenBank/DDBJ databases">
        <title>Genomic Encyclopedia of Type Strains, Phase III (KMG-III): the genomes of soil and plant-associated and newly described type strains.</title>
        <authorList>
            <person name="Whitman W."/>
        </authorList>
    </citation>
    <scope>NUCLEOTIDE SEQUENCE [LARGE SCALE GENOMIC DNA]</scope>
    <source>
        <strain evidence="1 2">CECT 7247</strain>
    </source>
</reference>
<evidence type="ECO:0000313" key="2">
    <source>
        <dbReference type="Proteomes" id="UP000574369"/>
    </source>
</evidence>
<organism evidence="1 2">
    <name type="scientific">Roseateles terrae</name>
    <dbReference type="NCBI Taxonomy" id="431060"/>
    <lineage>
        <taxon>Bacteria</taxon>
        <taxon>Pseudomonadati</taxon>
        <taxon>Pseudomonadota</taxon>
        <taxon>Betaproteobacteria</taxon>
        <taxon>Burkholderiales</taxon>
        <taxon>Sphaerotilaceae</taxon>
        <taxon>Roseateles</taxon>
    </lineage>
</organism>
<comment type="caution">
    <text evidence="1">The sequence shown here is derived from an EMBL/GenBank/DDBJ whole genome shotgun (WGS) entry which is preliminary data.</text>
</comment>
<gene>
    <name evidence="1" type="ORF">FHS28_003049</name>
</gene>